<accession>A0A395RWU6</accession>
<keyword evidence="12" id="KW-0677">Repeat</keyword>
<dbReference type="PANTHER" id="PTHR44845">
    <property type="entry name" value="CARRIER DOMAIN-CONTAINING PROTEIN"/>
    <property type="match status" value="1"/>
</dbReference>
<protein>
    <recommendedName>
        <fullName evidence="17">Alpha-aminoadipate reductase</fullName>
        <ecNumber evidence="6">1.2.1.31</ecNumber>
        <ecNumber evidence="5">1.2.1.95</ecNumber>
    </recommendedName>
    <alternativeName>
        <fullName evidence="16">L-aminoadipate-semialdehyde dehydrogenase</fullName>
    </alternativeName>
</protein>
<dbReference type="InterPro" id="IPR009081">
    <property type="entry name" value="PP-bd_ACP"/>
</dbReference>
<comment type="catalytic activity">
    <reaction evidence="19">
        <text>(S)-2-amino-6-oxohexanoate + NAD(+) + H2O = L-2-aminoadipate + NADH + 2 H(+)</text>
        <dbReference type="Rhea" id="RHEA:12308"/>
        <dbReference type="ChEBI" id="CHEBI:15377"/>
        <dbReference type="ChEBI" id="CHEBI:15378"/>
        <dbReference type="ChEBI" id="CHEBI:57540"/>
        <dbReference type="ChEBI" id="CHEBI:57945"/>
        <dbReference type="ChEBI" id="CHEBI:58321"/>
        <dbReference type="ChEBI" id="CHEBI:58672"/>
        <dbReference type="EC" id="1.2.1.31"/>
    </reaction>
</comment>
<evidence type="ECO:0000313" key="25">
    <source>
        <dbReference type="EMBL" id="RGP64575.1"/>
    </source>
</evidence>
<dbReference type="CDD" id="cd05235">
    <property type="entry name" value="SDR_e1"/>
    <property type="match status" value="1"/>
</dbReference>
<dbReference type="PANTHER" id="PTHR44845:SF1">
    <property type="entry name" value="L-2-AMINOADIPATE REDUCTASE"/>
    <property type="match status" value="1"/>
</dbReference>
<dbReference type="Gene3D" id="1.10.8.10">
    <property type="entry name" value="DNA helicase RuvA subunit, C-terminal domain"/>
    <property type="match status" value="1"/>
</dbReference>
<evidence type="ECO:0000256" key="9">
    <source>
        <dbReference type="ARBA" id="ARBA00022598"/>
    </source>
</evidence>
<evidence type="ECO:0000256" key="8">
    <source>
        <dbReference type="ARBA" id="ARBA00022553"/>
    </source>
</evidence>
<dbReference type="GO" id="GO:0005634">
    <property type="term" value="C:nucleus"/>
    <property type="evidence" value="ECO:0007669"/>
    <property type="project" value="InterPro"/>
</dbReference>
<feature type="domain" description="Carrier" evidence="22">
    <location>
        <begin position="1274"/>
        <end position="1352"/>
    </location>
</feature>
<dbReference type="Gene3D" id="1.10.1200.10">
    <property type="entry name" value="ACP-like"/>
    <property type="match status" value="1"/>
</dbReference>
<dbReference type="Proteomes" id="UP000266234">
    <property type="component" value="Unassembled WGS sequence"/>
</dbReference>
<dbReference type="OrthoDB" id="329835at2759"/>
<dbReference type="InterPro" id="IPR032675">
    <property type="entry name" value="LRR_dom_sf"/>
</dbReference>
<evidence type="ECO:0000256" key="6">
    <source>
        <dbReference type="ARBA" id="ARBA00013073"/>
    </source>
</evidence>
<dbReference type="Gene3D" id="3.80.10.10">
    <property type="entry name" value="Ribonuclease Inhibitor"/>
    <property type="match status" value="1"/>
</dbReference>
<dbReference type="UniPathway" id="UPA00033">
    <property type="reaction ID" value="UER00032"/>
</dbReference>
<dbReference type="FunFam" id="3.40.50.720:FF:000787">
    <property type="entry name" value="L-2-aminoadipate reductase"/>
    <property type="match status" value="1"/>
</dbReference>
<keyword evidence="13" id="KW-0521">NADP</keyword>
<evidence type="ECO:0000256" key="7">
    <source>
        <dbReference type="ARBA" id="ARBA00022450"/>
    </source>
</evidence>
<reference evidence="25 26" key="1">
    <citation type="journal article" date="2018" name="PLoS Pathog.">
        <title>Evolution of structural diversity of trichothecenes, a family of toxins produced by plant pathogenic and entomopathogenic fungi.</title>
        <authorList>
            <person name="Proctor R.H."/>
            <person name="McCormick S.P."/>
            <person name="Kim H.S."/>
            <person name="Cardoza R.E."/>
            <person name="Stanley A.M."/>
            <person name="Lindo L."/>
            <person name="Kelly A."/>
            <person name="Brown D.W."/>
            <person name="Lee T."/>
            <person name="Vaughan M.M."/>
            <person name="Alexander N.J."/>
            <person name="Busman M."/>
            <person name="Gutierrez S."/>
        </authorList>
    </citation>
    <scope>NUCLEOTIDE SEQUENCE [LARGE SCALE GENOMIC DNA]</scope>
    <source>
        <strain evidence="25 26">NRRL 20695</strain>
    </source>
</reference>
<dbReference type="Gene3D" id="3.30.300.30">
    <property type="match status" value="1"/>
</dbReference>
<dbReference type="InterPro" id="IPR009060">
    <property type="entry name" value="UBA-like_sf"/>
</dbReference>
<proteinExistence type="inferred from homology"/>
<feature type="compositionally biased region" description="Polar residues" evidence="21">
    <location>
        <begin position="56"/>
        <end position="69"/>
    </location>
</feature>
<keyword evidence="7" id="KW-0596">Phosphopantetheine</keyword>
<dbReference type="InterPro" id="IPR002075">
    <property type="entry name" value="NTF2_dom"/>
</dbReference>
<dbReference type="InterPro" id="IPR042099">
    <property type="entry name" value="ANL_N_sf"/>
</dbReference>
<evidence type="ECO:0000256" key="13">
    <source>
        <dbReference type="ARBA" id="ARBA00022857"/>
    </source>
</evidence>
<dbReference type="InterPro" id="IPR036736">
    <property type="entry name" value="ACP-like_sf"/>
</dbReference>
<keyword evidence="10" id="KW-0028">Amino-acid biosynthesis</keyword>
<comment type="catalytic activity">
    <reaction evidence="18">
        <text>(S)-2-amino-6-oxohexanoate + AMP + diphosphate + NADP(+) = L-2-aminoadipate + ATP + NADPH + H(+)</text>
        <dbReference type="Rhea" id="RHEA:46936"/>
        <dbReference type="ChEBI" id="CHEBI:15378"/>
        <dbReference type="ChEBI" id="CHEBI:30616"/>
        <dbReference type="ChEBI" id="CHEBI:33019"/>
        <dbReference type="ChEBI" id="CHEBI:57783"/>
        <dbReference type="ChEBI" id="CHEBI:58321"/>
        <dbReference type="ChEBI" id="CHEBI:58349"/>
        <dbReference type="ChEBI" id="CHEBI:58672"/>
        <dbReference type="ChEBI" id="CHEBI:456215"/>
        <dbReference type="EC" id="1.2.1.95"/>
    </reaction>
</comment>
<dbReference type="Gene3D" id="3.10.450.50">
    <property type="match status" value="1"/>
</dbReference>
<dbReference type="InterPro" id="IPR036291">
    <property type="entry name" value="NAD(P)-bd_dom_sf"/>
</dbReference>
<dbReference type="STRING" id="694270.A0A395RWU6"/>
<comment type="catalytic activity">
    <reaction evidence="20">
        <text>(S)-2-amino-6-oxohexanoate + NADP(+) + H2O = L-2-aminoadipate + NADPH + 2 H(+)</text>
        <dbReference type="Rhea" id="RHEA:12304"/>
        <dbReference type="ChEBI" id="CHEBI:15377"/>
        <dbReference type="ChEBI" id="CHEBI:15378"/>
        <dbReference type="ChEBI" id="CHEBI:57783"/>
        <dbReference type="ChEBI" id="CHEBI:58321"/>
        <dbReference type="ChEBI" id="CHEBI:58349"/>
        <dbReference type="ChEBI" id="CHEBI:58672"/>
        <dbReference type="EC" id="1.2.1.31"/>
    </reaction>
</comment>
<dbReference type="Pfam" id="PF07993">
    <property type="entry name" value="NAD_binding_4"/>
    <property type="match status" value="1"/>
</dbReference>
<dbReference type="GO" id="GO:0019878">
    <property type="term" value="P:lysine biosynthetic process via aminoadipic acid"/>
    <property type="evidence" value="ECO:0007669"/>
    <property type="project" value="UniProtKB-UniPathway"/>
</dbReference>
<comment type="caution">
    <text evidence="25">The sequence shown here is derived from an EMBL/GenBank/DDBJ whole genome shotgun (WGS) entry which is preliminary data.</text>
</comment>
<evidence type="ECO:0000256" key="21">
    <source>
        <dbReference type="SAM" id="MobiDB-lite"/>
    </source>
</evidence>
<dbReference type="Pfam" id="PF03943">
    <property type="entry name" value="TAP_C"/>
    <property type="match status" value="1"/>
</dbReference>
<keyword evidence="15" id="KW-0457">Lysine biosynthesis</keyword>
<evidence type="ECO:0000256" key="4">
    <source>
        <dbReference type="ARBA" id="ARBA00006432"/>
    </source>
</evidence>
<dbReference type="InterPro" id="IPR000873">
    <property type="entry name" value="AMP-dep_synth/lig_dom"/>
</dbReference>
<dbReference type="SUPFAM" id="SSF47336">
    <property type="entry name" value="ACP-like"/>
    <property type="match status" value="1"/>
</dbReference>
<evidence type="ECO:0000256" key="17">
    <source>
        <dbReference type="ARBA" id="ARBA00032195"/>
    </source>
</evidence>
<evidence type="ECO:0000256" key="16">
    <source>
        <dbReference type="ARBA" id="ARBA00031335"/>
    </source>
</evidence>
<dbReference type="InterPro" id="IPR010080">
    <property type="entry name" value="Thioester_reductase-like_dom"/>
</dbReference>
<dbReference type="InterPro" id="IPR045851">
    <property type="entry name" value="AMP-bd_C_sf"/>
</dbReference>
<dbReference type="SUPFAM" id="SSF52058">
    <property type="entry name" value="L domain-like"/>
    <property type="match status" value="1"/>
</dbReference>
<feature type="domain" description="NTF2" evidence="23">
    <location>
        <begin position="402"/>
        <end position="576"/>
    </location>
</feature>
<evidence type="ECO:0000256" key="5">
    <source>
        <dbReference type="ARBA" id="ARBA00012913"/>
    </source>
</evidence>
<evidence type="ECO:0000256" key="20">
    <source>
        <dbReference type="ARBA" id="ARBA00049537"/>
    </source>
</evidence>
<dbReference type="NCBIfam" id="TIGR03443">
    <property type="entry name" value="alpha_am_amid"/>
    <property type="match status" value="1"/>
</dbReference>
<keyword evidence="11" id="KW-0433">Leucine-rich repeat</keyword>
<dbReference type="Pfam" id="PF00550">
    <property type="entry name" value="PP-binding"/>
    <property type="match status" value="1"/>
</dbReference>
<evidence type="ECO:0000256" key="12">
    <source>
        <dbReference type="ARBA" id="ARBA00022737"/>
    </source>
</evidence>
<dbReference type="InterPro" id="IPR032710">
    <property type="entry name" value="NTF2-like_dom_sf"/>
</dbReference>
<dbReference type="NCBIfam" id="TIGR01746">
    <property type="entry name" value="Thioester-redct"/>
    <property type="match status" value="1"/>
</dbReference>
<evidence type="ECO:0000256" key="10">
    <source>
        <dbReference type="ARBA" id="ARBA00022605"/>
    </source>
</evidence>
<dbReference type="PROSITE" id="PS51281">
    <property type="entry name" value="TAP_C"/>
    <property type="match status" value="1"/>
</dbReference>
<evidence type="ECO:0000256" key="19">
    <source>
        <dbReference type="ARBA" id="ARBA00048414"/>
    </source>
</evidence>
<evidence type="ECO:0000256" key="15">
    <source>
        <dbReference type="ARBA" id="ARBA00023154"/>
    </source>
</evidence>
<dbReference type="SUPFAM" id="SSF46934">
    <property type="entry name" value="UBA-like"/>
    <property type="match status" value="1"/>
</dbReference>
<dbReference type="CDD" id="cd14342">
    <property type="entry name" value="UBA_TAP-C"/>
    <property type="match status" value="1"/>
</dbReference>
<dbReference type="PROSITE" id="PS50177">
    <property type="entry name" value="NTF2_DOMAIN"/>
    <property type="match status" value="1"/>
</dbReference>
<comment type="cofactor">
    <cofactor evidence="1">
        <name>pantetheine 4'-phosphate</name>
        <dbReference type="ChEBI" id="CHEBI:47942"/>
    </cofactor>
</comment>
<comment type="function">
    <text evidence="2">Catalyzes the activation of alpha-aminoadipate by ATP-dependent adenylation and the reduction of activated alpha-aminoadipate by NADPH. The activated alpha-aminoadipate is bound to the phosphopantheinyl group of the enzyme itself before it is reduced to (S)-2-amino-6-oxohexanoate.</text>
</comment>
<evidence type="ECO:0000256" key="18">
    <source>
        <dbReference type="ARBA" id="ARBA00048260"/>
    </source>
</evidence>
<comment type="similarity">
    <text evidence="4">Belongs to the ATP-dependent AMP-binding enzyme family.</text>
</comment>
<dbReference type="GO" id="GO:0051028">
    <property type="term" value="P:mRNA transport"/>
    <property type="evidence" value="ECO:0007669"/>
    <property type="project" value="InterPro"/>
</dbReference>
<evidence type="ECO:0000256" key="3">
    <source>
        <dbReference type="ARBA" id="ARBA00004827"/>
    </source>
</evidence>
<dbReference type="EC" id="1.2.1.31" evidence="6"/>
<dbReference type="SMART" id="SM00804">
    <property type="entry name" value="TAP_C"/>
    <property type="match status" value="1"/>
</dbReference>
<evidence type="ECO:0000256" key="11">
    <source>
        <dbReference type="ARBA" id="ARBA00022614"/>
    </source>
</evidence>
<name>A0A395RWU6_9HYPO</name>
<organism evidence="25 26">
    <name type="scientific">Fusarium longipes</name>
    <dbReference type="NCBI Taxonomy" id="694270"/>
    <lineage>
        <taxon>Eukaryota</taxon>
        <taxon>Fungi</taxon>
        <taxon>Dikarya</taxon>
        <taxon>Ascomycota</taxon>
        <taxon>Pezizomycotina</taxon>
        <taxon>Sordariomycetes</taxon>
        <taxon>Hypocreomycetidae</taxon>
        <taxon>Hypocreales</taxon>
        <taxon>Nectriaceae</taxon>
        <taxon>Fusarium</taxon>
    </lineage>
</organism>
<evidence type="ECO:0000259" key="24">
    <source>
        <dbReference type="PROSITE" id="PS51281"/>
    </source>
</evidence>
<gene>
    <name evidence="25" type="ORF">FLONG3_9490</name>
</gene>
<dbReference type="SUPFAM" id="SSF56801">
    <property type="entry name" value="Acetyl-CoA synthetase-like"/>
    <property type="match status" value="1"/>
</dbReference>
<evidence type="ECO:0000256" key="2">
    <source>
        <dbReference type="ARBA" id="ARBA00003499"/>
    </source>
</evidence>
<dbReference type="InterPro" id="IPR005637">
    <property type="entry name" value="TAP_C_dom"/>
</dbReference>
<comment type="pathway">
    <text evidence="3">Amino-acid biosynthesis; L-lysine biosynthesis via AAA pathway; L-lysine from L-alpha-aminoadipate (fungal route): step 1/3.</text>
</comment>
<evidence type="ECO:0000259" key="22">
    <source>
        <dbReference type="PROSITE" id="PS50075"/>
    </source>
</evidence>
<dbReference type="Gene3D" id="3.40.50.720">
    <property type="entry name" value="NAD(P)-binding Rossmann-like Domain"/>
    <property type="match status" value="1"/>
</dbReference>
<evidence type="ECO:0000256" key="14">
    <source>
        <dbReference type="ARBA" id="ARBA00023002"/>
    </source>
</evidence>
<keyword evidence="26" id="KW-1185">Reference proteome</keyword>
<evidence type="ECO:0000256" key="1">
    <source>
        <dbReference type="ARBA" id="ARBA00001957"/>
    </source>
</evidence>
<dbReference type="EC" id="1.2.1.95" evidence="5"/>
<dbReference type="Pfam" id="PF22602">
    <property type="entry name" value="NXF_NTF2"/>
    <property type="match status" value="1"/>
</dbReference>
<dbReference type="Gene3D" id="3.40.50.12780">
    <property type="entry name" value="N-terminal domain of ligase-like"/>
    <property type="match status" value="1"/>
</dbReference>
<evidence type="ECO:0000313" key="26">
    <source>
        <dbReference type="Proteomes" id="UP000266234"/>
    </source>
</evidence>
<dbReference type="SUPFAM" id="SSF54427">
    <property type="entry name" value="NTF2-like"/>
    <property type="match status" value="1"/>
</dbReference>
<dbReference type="EMBL" id="PXOG01000251">
    <property type="protein sequence ID" value="RGP64575.1"/>
    <property type="molecule type" value="Genomic_DNA"/>
</dbReference>
<dbReference type="InterPro" id="IPR014397">
    <property type="entry name" value="Lys2"/>
</dbReference>
<keyword evidence="9" id="KW-0436">Ligase</keyword>
<sequence length="1825" mass="200969">MAPRGRQNATGRETRNAARTSRGGISKRKAGRVDGDGDMDMDSAGRRAKKTTTTKSNPTRSSARTSTRGGPSRKAQNVIDALENGTAASLASRISSVSSGRTPKTRSRDMTGLTLLRVGGLKESKAANNAGGGVNDLLGFMERKAGSFRTGSKRKVAIKKHHPVGDYVYVGATEEDAEELIKLNTFVFAGAPLEVIKVDEIPERGAAVESKETQELRGRLREILSSRYVGDNKLLKLDALASDTNLVTLGMFESRERALKTFKGLMAVCESLFKGAKEKQDAIESISLANNNIDDVGQVDSIAVTFPQLKNLDMSGNQVASMQALQPWKGKFKHLETLFMTGNPIEVAEPNYPATLLEWFPKLQNINGNQLRTPEQIAAQEAAMWPTPIPQNGPDFRDVANVGENFLLEFFTSYDSDRTGLASRLYDEDSRFSISVDTRAAPDPEAAPPMSWSSYIKLSRNLTKITNPNARVQRLFKGAVSIQDAWKTLPPTRHPDIKQELSKYIMDCHPLQGLVDPSGQSTGGVDGLIIAVHGEFDEQDPSTNISGKRSFSRTFVLGPGKPGQGMIRVVSDMLSLRTFSVLPNVFVAAAPGPADQHQAMIVELSKQTGMNAQYSEMCLAQVNYEFDKALIMFNEKKSQLPAEAFAAAAMGLPDPTVDLDWSYIGAIHEIFHKNALKNPDAPCVTETASSTTPERSYTYKQIYEASNILANHLHGAGIGNGDVVMIFAYRSVELIIAFMGTLAAGATTTVLDPAYPPARQQIYLEVSQPKALITIGRARDENGTFAPRVQKYIDEELSLKTRVPELRMSDDGHLTGGEVDGKEILADAASKASSPPDVLVGPDSISILSFTSGTTSTPKGVQGRHYSLVKYFPWMAKTFNWTSETKFACLSGISHDPIQRDIFSPLFMGGELIIPARENIAHERLAEWFRDHKPNAVHLTPAMGQILCGGAKVEFPSLKWVLYVGDILTKKDCAALRKLAPNADICAAYGTTETSRSVSYYHIKSHAEDPNALDKFGDIVPAGKGIENVQLLVVHRDDPTKLCGVGESHADNLIYGYLNDEEKTKEKFLDNWFVDNQKWVDADNKIADPANEPWRKYYKGPRDRIYRTGDLGYFLDDSGNCAITGRADDQVKIRGFRIELNEIDANLKGHRLVRECKTLLRRDRNEEPTLVSYVVPEQQEWLKWLSEHSLEDIEEQGTEIGAVTVYSKRYRPMQTDVRDYVKSRLPIHAVPTYFIFLQKMPLNPNGKIDSPNLPFPDAALISEEASEEDLKRWETLSNTERELAEQWAKLINGLNAKTLRPESDFFESGGHSLLAQQLILNIRKNLGINVSINSLYTNSTLGALSTHIDRQREGKDDSEATDEDKAAYAQSLEKLLTTLDDKYQTADPAALAPAGKTTVFVTGATGFLGSYIVKDLLERENIHVIAHVRGTNGVSAALDRLKRSLRGYAVWQDFWSTRLTAVTGDLTQPRLGLDNDTWDKLADTVDVVIHNGALVHWVKQYKHLERSNVISTIDAMRLCNQGKPKIFSFISSTSVLDTDHYINLSHQQTSTGQGAVMEADDMMGSRTGLGTGYGQTKWVSEQLVREAGRRGLLGSVVRPGYILGDAATGVCNNDDFLIRMLKGCIQLSSRPYIINTINAVPVGHVSTVVVAASLNPLPAKTENSSSNDIGVHVIHVTAHPRLRMNEYLSILSYYGYDVTEVDYDYWKTQLEAFVSAGSVQKDEEQSALMPLFHMATNDLPTTTRAPELDDRNAAAVLKADAERWTGIDKSTGEGIDRESVGRFLRYLAETNFLAWPSKKGRELPAIKEGIIEAQKLGVGGRGGAA</sequence>
<feature type="domain" description="TAP-C" evidence="24">
    <location>
        <begin position="595"/>
        <end position="648"/>
    </location>
</feature>
<feature type="region of interest" description="Disordered" evidence="21">
    <location>
        <begin position="1"/>
        <end position="75"/>
    </location>
</feature>
<dbReference type="GO" id="GO:0016874">
    <property type="term" value="F:ligase activity"/>
    <property type="evidence" value="ECO:0007669"/>
    <property type="project" value="UniProtKB-KW"/>
</dbReference>
<dbReference type="PROSITE" id="PS50075">
    <property type="entry name" value="CARRIER"/>
    <property type="match status" value="1"/>
</dbReference>
<dbReference type="InterPro" id="IPR013120">
    <property type="entry name" value="FAR_NAD-bd"/>
</dbReference>
<dbReference type="SUPFAM" id="SSF51735">
    <property type="entry name" value="NAD(P)-binding Rossmann-fold domains"/>
    <property type="match status" value="1"/>
</dbReference>
<evidence type="ECO:0000259" key="23">
    <source>
        <dbReference type="PROSITE" id="PS50177"/>
    </source>
</evidence>
<dbReference type="InterPro" id="IPR020845">
    <property type="entry name" value="AMP-binding_CS"/>
</dbReference>
<keyword evidence="8" id="KW-0597">Phosphoprotein</keyword>
<dbReference type="InterPro" id="IPR018222">
    <property type="entry name" value="Nuclear_transport_factor_2_euk"/>
</dbReference>
<dbReference type="GO" id="GO:0004043">
    <property type="term" value="F:L-aminoadipate-semialdehyde dehydrogenase [NAD(P)+] activity"/>
    <property type="evidence" value="ECO:0007669"/>
    <property type="project" value="UniProtKB-EC"/>
</dbReference>
<dbReference type="Pfam" id="PF00501">
    <property type="entry name" value="AMP-binding"/>
    <property type="match status" value="1"/>
</dbReference>
<dbReference type="PROSITE" id="PS00455">
    <property type="entry name" value="AMP_BINDING"/>
    <property type="match status" value="1"/>
</dbReference>
<keyword evidence="14" id="KW-0560">Oxidoreductase</keyword>